<sequence>MDFTTKAPFGKKETWYLLALTGNKIQHESCRAERDLCRLAVLCNTFDKNILTYQEMGSETETERLLEDAPPAYEFCEHSAASASYGTFDDANEIQTLDHFDDSDDSEEWEHSDDESNESDDSSEAWEAAEVIDGVLPLADERREQWLSTYREDADVHAQDGGYEADPVCQEPSALSGFDECHVAQVSNSDTCSKEVASGKLFLATKQDCGRTSRFVECVVAVGNLVLPKTERLVEKYQNLII</sequence>
<keyword evidence="3" id="KW-1185">Reference proteome</keyword>
<proteinExistence type="predicted"/>
<evidence type="ECO:0000313" key="3">
    <source>
        <dbReference type="Proteomes" id="UP000799291"/>
    </source>
</evidence>
<evidence type="ECO:0000313" key="2">
    <source>
        <dbReference type="EMBL" id="KAF2688466.1"/>
    </source>
</evidence>
<feature type="region of interest" description="Disordered" evidence="1">
    <location>
        <begin position="101"/>
        <end position="125"/>
    </location>
</feature>
<evidence type="ECO:0000256" key="1">
    <source>
        <dbReference type="SAM" id="MobiDB-lite"/>
    </source>
</evidence>
<dbReference type="AlphaFoldDB" id="A0A6G1JDA8"/>
<dbReference type="EMBL" id="MU005573">
    <property type="protein sequence ID" value="KAF2688466.1"/>
    <property type="molecule type" value="Genomic_DNA"/>
</dbReference>
<gene>
    <name evidence="2" type="ORF">K458DRAFT_484517</name>
</gene>
<accession>A0A6G1JDA8</accession>
<dbReference type="Proteomes" id="UP000799291">
    <property type="component" value="Unassembled WGS sequence"/>
</dbReference>
<organism evidence="2 3">
    <name type="scientific">Lentithecium fluviatile CBS 122367</name>
    <dbReference type="NCBI Taxonomy" id="1168545"/>
    <lineage>
        <taxon>Eukaryota</taxon>
        <taxon>Fungi</taxon>
        <taxon>Dikarya</taxon>
        <taxon>Ascomycota</taxon>
        <taxon>Pezizomycotina</taxon>
        <taxon>Dothideomycetes</taxon>
        <taxon>Pleosporomycetidae</taxon>
        <taxon>Pleosporales</taxon>
        <taxon>Massarineae</taxon>
        <taxon>Lentitheciaceae</taxon>
        <taxon>Lentithecium</taxon>
    </lineage>
</organism>
<name>A0A6G1JDA8_9PLEO</name>
<protein>
    <submittedName>
        <fullName evidence="2">Uncharacterized protein</fullName>
    </submittedName>
</protein>
<reference evidence="2" key="1">
    <citation type="journal article" date="2020" name="Stud. Mycol.">
        <title>101 Dothideomycetes genomes: a test case for predicting lifestyles and emergence of pathogens.</title>
        <authorList>
            <person name="Haridas S."/>
            <person name="Albert R."/>
            <person name="Binder M."/>
            <person name="Bloem J."/>
            <person name="Labutti K."/>
            <person name="Salamov A."/>
            <person name="Andreopoulos B."/>
            <person name="Baker S."/>
            <person name="Barry K."/>
            <person name="Bills G."/>
            <person name="Bluhm B."/>
            <person name="Cannon C."/>
            <person name="Castanera R."/>
            <person name="Culley D."/>
            <person name="Daum C."/>
            <person name="Ezra D."/>
            <person name="Gonzalez J."/>
            <person name="Henrissat B."/>
            <person name="Kuo A."/>
            <person name="Liang C."/>
            <person name="Lipzen A."/>
            <person name="Lutzoni F."/>
            <person name="Magnuson J."/>
            <person name="Mondo S."/>
            <person name="Nolan M."/>
            <person name="Ohm R."/>
            <person name="Pangilinan J."/>
            <person name="Park H.-J."/>
            <person name="Ramirez L."/>
            <person name="Alfaro M."/>
            <person name="Sun H."/>
            <person name="Tritt A."/>
            <person name="Yoshinaga Y."/>
            <person name="Zwiers L.-H."/>
            <person name="Turgeon B."/>
            <person name="Goodwin S."/>
            <person name="Spatafora J."/>
            <person name="Crous P."/>
            <person name="Grigoriev I."/>
        </authorList>
    </citation>
    <scope>NUCLEOTIDE SEQUENCE</scope>
    <source>
        <strain evidence="2">CBS 122367</strain>
    </source>
</reference>
<feature type="compositionally biased region" description="Acidic residues" evidence="1">
    <location>
        <begin position="101"/>
        <end position="124"/>
    </location>
</feature>